<sequence length="352" mass="41804">MGMFSPYNNREEWVCTNDHPLWSEQEIEFDFQSMTTIFIDEWVNPGRTLSHKYFDEEPSVFALGDSVISFLDIDFSLYNTILNDYVSSNDAIYFENHGCELLDCFIDRLYENGIDHLYFYSLNKDYFFNMRLDEFKKIMYIDPEIIECIHRFIDGLCGMPYHVEHLNEKGANAVDALSDDINILFSDMPFMKEKHYCESIINKKTHIIQGCKFGKRYINNHPLSFCVTELSKMIEANVIIKRCKNCGKYFIQKQNYNNDYCNRKYNQKGQTCKDIGASLQYKNKINNNPILKEYERAYKRYYARVTNNKMSTEDFRLWAEEASKKRDRISAEYKIHPSDQLIADFKHYLGNK</sequence>
<dbReference type="Pfam" id="PF19553">
    <property type="entry name" value="DUF6076"/>
    <property type="match status" value="1"/>
</dbReference>
<accession>A0A414Q8T8</accession>
<proteinExistence type="predicted"/>
<dbReference type="EMBL" id="QRHN01000017">
    <property type="protein sequence ID" value="RHF77198.1"/>
    <property type="molecule type" value="Genomic_DNA"/>
</dbReference>
<name>A0A414Q8T8_9FIRM</name>
<evidence type="ECO:0000313" key="2">
    <source>
        <dbReference type="Proteomes" id="UP000285666"/>
    </source>
</evidence>
<reference evidence="1 2" key="1">
    <citation type="submission" date="2018-08" db="EMBL/GenBank/DDBJ databases">
        <title>A genome reference for cultivated species of the human gut microbiota.</title>
        <authorList>
            <person name="Zou Y."/>
            <person name="Xue W."/>
            <person name="Luo G."/>
        </authorList>
    </citation>
    <scope>NUCLEOTIDE SEQUENCE [LARGE SCALE GENOMIC DNA]</scope>
    <source>
        <strain evidence="1 2">AM23-7AC</strain>
    </source>
</reference>
<dbReference type="AlphaFoldDB" id="A0A414Q8T8"/>
<comment type="caution">
    <text evidence="1">The sequence shown here is derived from an EMBL/GenBank/DDBJ whole genome shotgun (WGS) entry which is preliminary data.</text>
</comment>
<dbReference type="Proteomes" id="UP000285666">
    <property type="component" value="Unassembled WGS sequence"/>
</dbReference>
<dbReference type="InterPro" id="IPR045722">
    <property type="entry name" value="DUF6076"/>
</dbReference>
<evidence type="ECO:0000313" key="1">
    <source>
        <dbReference type="EMBL" id="RHF77198.1"/>
    </source>
</evidence>
<organism evidence="1 2">
    <name type="scientific">Dorea formicigenerans</name>
    <dbReference type="NCBI Taxonomy" id="39486"/>
    <lineage>
        <taxon>Bacteria</taxon>
        <taxon>Bacillati</taxon>
        <taxon>Bacillota</taxon>
        <taxon>Clostridia</taxon>
        <taxon>Lachnospirales</taxon>
        <taxon>Lachnospiraceae</taxon>
        <taxon>Dorea</taxon>
    </lineage>
</organism>
<protein>
    <submittedName>
        <fullName evidence="1">Uncharacterized protein</fullName>
    </submittedName>
</protein>
<dbReference type="RefSeq" id="WP_118237910.1">
    <property type="nucleotide sequence ID" value="NZ_QRHN01000017.1"/>
</dbReference>
<gene>
    <name evidence="1" type="ORF">DW658_12190</name>
</gene>